<feature type="transmembrane region" description="Helical" evidence="1">
    <location>
        <begin position="23"/>
        <end position="43"/>
    </location>
</feature>
<dbReference type="EMBL" id="JBGEWD010000003">
    <property type="protein sequence ID" value="MEY7999440.1"/>
    <property type="molecule type" value="Genomic_DNA"/>
</dbReference>
<reference evidence="2 3" key="1">
    <citation type="submission" date="2024-08" db="EMBL/GenBank/DDBJ databases">
        <title>Clostridium lapicellarii sp. nov., and Clostridium renhuaiense sp. nov., two species isolated from the mud in a fermentation cellar used for producing sauce-flavour Chinese liquors.</title>
        <authorList>
            <person name="Yang F."/>
            <person name="Wang H."/>
            <person name="Chen L.Q."/>
            <person name="Zhou N."/>
            <person name="Lu J.J."/>
            <person name="Pu X.X."/>
            <person name="Wan B."/>
            <person name="Wang L."/>
            <person name="Liu S.J."/>
        </authorList>
    </citation>
    <scope>NUCLEOTIDE SEQUENCE [LARGE SCALE GENOMIC DNA]</scope>
    <source>
        <strain evidence="2 3">MT-5</strain>
    </source>
</reference>
<gene>
    <name evidence="2" type="ORF">AB8U03_04370</name>
</gene>
<sequence length="146" mass="17686">MKSLYFLPQWYIEKIKIEKNKKLKFTIILFLIINLILGNIFVINKNKLNDVSDELKKSTLVEKSVYYKSITFESFLNFYKYIWQGRDIKNINVQNKDINFNVEDEEDCFSLIKKIEESDKFIIKDLKCKDITEEKKKIWEINLRLK</sequence>
<evidence type="ECO:0000313" key="2">
    <source>
        <dbReference type="EMBL" id="MEY7999440.1"/>
    </source>
</evidence>
<dbReference type="Proteomes" id="UP001564657">
    <property type="component" value="Unassembled WGS sequence"/>
</dbReference>
<keyword evidence="1" id="KW-0472">Membrane</keyword>
<keyword evidence="1" id="KW-0812">Transmembrane</keyword>
<proteinExistence type="predicted"/>
<comment type="caution">
    <text evidence="2">The sequence shown here is derived from an EMBL/GenBank/DDBJ whole genome shotgun (WGS) entry which is preliminary data.</text>
</comment>
<dbReference type="RefSeq" id="WP_369703331.1">
    <property type="nucleotide sequence ID" value="NZ_JBGEWD010000003.1"/>
</dbReference>
<evidence type="ECO:0000313" key="3">
    <source>
        <dbReference type="Proteomes" id="UP001564657"/>
    </source>
</evidence>
<name>A0ABV4BLM2_9CLOT</name>
<protein>
    <submittedName>
        <fullName evidence="2">Uncharacterized protein</fullName>
    </submittedName>
</protein>
<keyword evidence="1" id="KW-1133">Transmembrane helix</keyword>
<keyword evidence="3" id="KW-1185">Reference proteome</keyword>
<organism evidence="2 3">
    <name type="scientific">Clostridium moutaii</name>
    <dbReference type="NCBI Taxonomy" id="3240932"/>
    <lineage>
        <taxon>Bacteria</taxon>
        <taxon>Bacillati</taxon>
        <taxon>Bacillota</taxon>
        <taxon>Clostridia</taxon>
        <taxon>Eubacteriales</taxon>
        <taxon>Clostridiaceae</taxon>
        <taxon>Clostridium</taxon>
    </lineage>
</organism>
<evidence type="ECO:0000256" key="1">
    <source>
        <dbReference type="SAM" id="Phobius"/>
    </source>
</evidence>
<accession>A0ABV4BLM2</accession>